<dbReference type="NCBIfam" id="NF009013">
    <property type="entry name" value="PRK12355.2-4"/>
    <property type="match status" value="1"/>
</dbReference>
<evidence type="ECO:0000313" key="3">
    <source>
        <dbReference type="EMBL" id="USI75105.1"/>
    </source>
</evidence>
<dbReference type="Pfam" id="PF06986">
    <property type="entry name" value="F_T4SS_TraN"/>
    <property type="match status" value="1"/>
</dbReference>
<feature type="region of interest" description="Disordered" evidence="1">
    <location>
        <begin position="123"/>
        <end position="145"/>
    </location>
</feature>
<feature type="signal peptide" evidence="2">
    <location>
        <begin position="1"/>
        <end position="22"/>
    </location>
</feature>
<geneLocation type="plasmid" evidence="3 4">
    <name>p1</name>
</geneLocation>
<keyword evidence="2" id="KW-0732">Signal</keyword>
<evidence type="ECO:0000313" key="4">
    <source>
        <dbReference type="Proteomes" id="UP001056937"/>
    </source>
</evidence>
<feature type="region of interest" description="Disordered" evidence="1">
    <location>
        <begin position="31"/>
        <end position="76"/>
    </location>
</feature>
<proteinExistence type="predicted"/>
<feature type="compositionally biased region" description="Polar residues" evidence="1">
    <location>
        <begin position="132"/>
        <end position="141"/>
    </location>
</feature>
<keyword evidence="3" id="KW-0614">Plasmid</keyword>
<accession>A0ABY4XDV3</accession>
<evidence type="ECO:0000256" key="2">
    <source>
        <dbReference type="SAM" id="SignalP"/>
    </source>
</evidence>
<sequence length="610" mass="66129">MIARRFLSALCSILLVAEPAGAQTMTIDQAREEGKAMAREKRNDSSLVPSSDAQAASVPGYTGTTQPQSTYFDDPDKLVADGQALKSSDPVYRVTTDADHTRPTFSNAEILATTDRATAVEDDPSAYLEGQDISSGSSTCTPLPPGSGTAGSYEAVCNFGTKVDEMAPVCRTPLVVDVTPGTDKYIYTCQNWSTQPPRAGNNSAVRCQPAFNAPVANGVCRERSRRTVFYDICHQGTMNKCFEPDVEEGEEITYECDSPAVARPYTVETVGQVINERRDETTCNAATAGQTCELASETCVDSEPTTRVINGVSVTRACWNWERTYSCHRFSQADDCAELEGNRQCTFLRDECLDDPQEGPCKVSQKVYKCPTPDTAAATNNQYICGDDVYCINGDCEPIVREASTEFRDALVGLHALDQAGKEFNEADLRVFTGTRETCHKPVFGLINCCAGKVSGAVPVAAGAAALAGGPAAIAAFATPFLVLFACSQDEMKLDIKDRMGLCHSLGTYCSSSFLGICSTRRTAYCCFESKLSRVLQEQGRPQLGKPWGSAKKGTCEGFTIDEFARLDLSVMDFTEVYSDFLDAAKLPDEVQTMSDIQTKIQSYYDLHGK</sequence>
<dbReference type="EMBL" id="CP084932">
    <property type="protein sequence ID" value="USI75105.1"/>
    <property type="molecule type" value="Genomic_DNA"/>
</dbReference>
<gene>
    <name evidence="3" type="ORF">LHA26_19625</name>
</gene>
<organism evidence="3 4">
    <name type="scientific">Sphingomonas morindae</name>
    <dbReference type="NCBI Taxonomy" id="1541170"/>
    <lineage>
        <taxon>Bacteria</taxon>
        <taxon>Pseudomonadati</taxon>
        <taxon>Pseudomonadota</taxon>
        <taxon>Alphaproteobacteria</taxon>
        <taxon>Sphingomonadales</taxon>
        <taxon>Sphingomonadaceae</taxon>
        <taxon>Sphingomonas</taxon>
    </lineage>
</organism>
<reference evidence="3" key="1">
    <citation type="journal article" date="2022" name="Toxins">
        <title>Genomic Analysis of Sphingopyxis sp. USTB-05 for Biodegrading Cyanobacterial Hepatotoxins.</title>
        <authorList>
            <person name="Liu C."/>
            <person name="Xu Q."/>
            <person name="Zhao Z."/>
            <person name="Zhang H."/>
            <person name="Liu X."/>
            <person name="Yin C."/>
            <person name="Liu Y."/>
            <person name="Yan H."/>
        </authorList>
    </citation>
    <scope>NUCLEOTIDE SEQUENCE</scope>
    <source>
        <strain evidence="3">NBD5</strain>
    </source>
</reference>
<feature type="chain" id="PRO_5046564952" evidence="2">
    <location>
        <begin position="23"/>
        <end position="610"/>
    </location>
</feature>
<feature type="compositionally biased region" description="Basic and acidic residues" evidence="1">
    <location>
        <begin position="31"/>
        <end position="44"/>
    </location>
</feature>
<feature type="compositionally biased region" description="Polar residues" evidence="1">
    <location>
        <begin position="45"/>
        <end position="54"/>
    </location>
</feature>
<feature type="compositionally biased region" description="Polar residues" evidence="1">
    <location>
        <begin position="62"/>
        <end position="71"/>
    </location>
</feature>
<dbReference type="InterPro" id="IPR014121">
    <property type="entry name" value="TraN_Ftype"/>
</dbReference>
<dbReference type="RefSeq" id="WP_252168919.1">
    <property type="nucleotide sequence ID" value="NZ_CP084932.1"/>
</dbReference>
<evidence type="ECO:0000256" key="1">
    <source>
        <dbReference type="SAM" id="MobiDB-lite"/>
    </source>
</evidence>
<dbReference type="Proteomes" id="UP001056937">
    <property type="component" value="Plasmid p1"/>
</dbReference>
<protein>
    <submittedName>
        <fullName evidence="3">Conjugal transfer protein TraN</fullName>
    </submittedName>
</protein>
<keyword evidence="4" id="KW-1185">Reference proteome</keyword>
<name>A0ABY4XDV3_9SPHN</name>